<dbReference type="RefSeq" id="WP_191866894.1">
    <property type="nucleotide sequence ID" value="NZ_BMZC01000012.1"/>
</dbReference>
<gene>
    <name evidence="2" type="ORF">GCM10011274_37290</name>
</gene>
<dbReference type="CDD" id="cd22362">
    <property type="entry name" value="TnsA_endonuclease-like"/>
    <property type="match status" value="1"/>
</dbReference>
<sequence>MARRKLETFPDYNRALKNKYGIGEGEFYKPWIRVQDVTSKGVRSQIPGIKSKRKHHFMSLIETELFYLAEFSDSVVDIREQFPLLPMNLSIKIAKSLDIKHPAHPVSKEPIVITTDLLLTRKINNAIVYEAFSVKPEGDSGDLRVIEKIEIERLWWELLGVKFHYYTGNQDTAIQSKNIKWATHSIRSDIPTFSDNYITAGLQLIPIGKVFIKDICNDFMKHLEIKPENALELLRSLIGYKYISVNLSSQLEREDIIEIYSKADFNQGVALGNS</sequence>
<dbReference type="SUPFAM" id="SSF52980">
    <property type="entry name" value="Restriction endonuclease-like"/>
    <property type="match status" value="1"/>
</dbReference>
<dbReference type="Proteomes" id="UP000622604">
    <property type="component" value="Unassembled WGS sequence"/>
</dbReference>
<dbReference type="Gene3D" id="3.40.1350.10">
    <property type="match status" value="1"/>
</dbReference>
<dbReference type="GO" id="GO:0003676">
    <property type="term" value="F:nucleic acid binding"/>
    <property type="evidence" value="ECO:0007669"/>
    <property type="project" value="InterPro"/>
</dbReference>
<organism evidence="2 3">
    <name type="scientific">Paraglaciecola chathamensis</name>
    <dbReference type="NCBI Taxonomy" id="368405"/>
    <lineage>
        <taxon>Bacteria</taxon>
        <taxon>Pseudomonadati</taxon>
        <taxon>Pseudomonadota</taxon>
        <taxon>Gammaproteobacteria</taxon>
        <taxon>Alteromonadales</taxon>
        <taxon>Alteromonadaceae</taxon>
        <taxon>Paraglaciecola</taxon>
    </lineage>
</organism>
<dbReference type="AlphaFoldDB" id="A0A8H9IGM5"/>
<dbReference type="InterPro" id="IPR011856">
    <property type="entry name" value="tRNA_endonuc-like_dom_sf"/>
</dbReference>
<reference evidence="2" key="2">
    <citation type="submission" date="2020-09" db="EMBL/GenBank/DDBJ databases">
        <authorList>
            <person name="Sun Q."/>
            <person name="Kim S."/>
        </authorList>
    </citation>
    <scope>NUCLEOTIDE SEQUENCE</scope>
    <source>
        <strain evidence="2">KCTC 32337</strain>
    </source>
</reference>
<protein>
    <submittedName>
        <fullName evidence="2">Transposase</fullName>
    </submittedName>
</protein>
<evidence type="ECO:0000313" key="2">
    <source>
        <dbReference type="EMBL" id="GGZ75502.1"/>
    </source>
</evidence>
<feature type="domain" description="TnsA endonuclease N-terminal" evidence="1">
    <location>
        <begin position="72"/>
        <end position="167"/>
    </location>
</feature>
<accession>A0A8H9IGM5</accession>
<dbReference type="InterPro" id="IPR011335">
    <property type="entry name" value="Restrct_endonuc-II-like"/>
</dbReference>
<evidence type="ECO:0000313" key="3">
    <source>
        <dbReference type="Proteomes" id="UP000622604"/>
    </source>
</evidence>
<dbReference type="InterPro" id="IPR014833">
    <property type="entry name" value="TnsA_N"/>
</dbReference>
<comment type="caution">
    <text evidence="2">The sequence shown here is derived from an EMBL/GenBank/DDBJ whole genome shotgun (WGS) entry which is preliminary data.</text>
</comment>
<dbReference type="Pfam" id="PF08722">
    <property type="entry name" value="Tn7_TnsA-like_N"/>
    <property type="match status" value="1"/>
</dbReference>
<proteinExistence type="predicted"/>
<name>A0A8H9IGM5_9ALTE</name>
<evidence type="ECO:0000259" key="1">
    <source>
        <dbReference type="Pfam" id="PF08722"/>
    </source>
</evidence>
<dbReference type="EMBL" id="BMZC01000012">
    <property type="protein sequence ID" value="GGZ75502.1"/>
    <property type="molecule type" value="Genomic_DNA"/>
</dbReference>
<reference evidence="2" key="1">
    <citation type="journal article" date="2014" name="Int. J. Syst. Evol. Microbiol.">
        <title>Complete genome sequence of Corynebacterium casei LMG S-19264T (=DSM 44701T), isolated from a smear-ripened cheese.</title>
        <authorList>
            <consortium name="US DOE Joint Genome Institute (JGI-PGF)"/>
            <person name="Walter F."/>
            <person name="Albersmeier A."/>
            <person name="Kalinowski J."/>
            <person name="Ruckert C."/>
        </authorList>
    </citation>
    <scope>NUCLEOTIDE SEQUENCE</scope>
    <source>
        <strain evidence="2">KCTC 32337</strain>
    </source>
</reference>